<dbReference type="InParanoid" id="A0A1Y2H3E9"/>
<keyword evidence="3" id="KW-1185">Reference proteome</keyword>
<name>A0A1Y2H3E9_9FUNG</name>
<evidence type="ECO:0000313" key="2">
    <source>
        <dbReference type="EMBL" id="ORZ27602.1"/>
    </source>
</evidence>
<protein>
    <submittedName>
        <fullName evidence="2">Uncharacterized protein</fullName>
    </submittedName>
</protein>
<evidence type="ECO:0000313" key="3">
    <source>
        <dbReference type="Proteomes" id="UP000193648"/>
    </source>
</evidence>
<dbReference type="RefSeq" id="XP_021885305.1">
    <property type="nucleotide sequence ID" value="XM_022019431.1"/>
</dbReference>
<feature type="transmembrane region" description="Helical" evidence="1">
    <location>
        <begin position="35"/>
        <end position="60"/>
    </location>
</feature>
<proteinExistence type="predicted"/>
<dbReference type="Proteomes" id="UP000193648">
    <property type="component" value="Unassembled WGS sequence"/>
</dbReference>
<accession>A0A1Y2H3E9</accession>
<keyword evidence="1" id="KW-0812">Transmembrane</keyword>
<gene>
    <name evidence="2" type="ORF">BCR41DRAFT_116835</name>
</gene>
<dbReference type="GeneID" id="33561276"/>
<dbReference type="AlphaFoldDB" id="A0A1Y2H3E9"/>
<evidence type="ECO:0000256" key="1">
    <source>
        <dbReference type="SAM" id="Phobius"/>
    </source>
</evidence>
<organism evidence="2 3">
    <name type="scientific">Lobosporangium transversale</name>
    <dbReference type="NCBI Taxonomy" id="64571"/>
    <lineage>
        <taxon>Eukaryota</taxon>
        <taxon>Fungi</taxon>
        <taxon>Fungi incertae sedis</taxon>
        <taxon>Mucoromycota</taxon>
        <taxon>Mortierellomycotina</taxon>
        <taxon>Mortierellomycetes</taxon>
        <taxon>Mortierellales</taxon>
        <taxon>Mortierellaceae</taxon>
        <taxon>Lobosporangium</taxon>
    </lineage>
</organism>
<keyword evidence="1" id="KW-0472">Membrane</keyword>
<reference evidence="2 3" key="1">
    <citation type="submission" date="2016-07" db="EMBL/GenBank/DDBJ databases">
        <title>Pervasive Adenine N6-methylation of Active Genes in Fungi.</title>
        <authorList>
            <consortium name="DOE Joint Genome Institute"/>
            <person name="Mondo S.J."/>
            <person name="Dannebaum R.O."/>
            <person name="Kuo R.C."/>
            <person name="Labutti K."/>
            <person name="Haridas S."/>
            <person name="Kuo A."/>
            <person name="Salamov A."/>
            <person name="Ahrendt S.R."/>
            <person name="Lipzen A."/>
            <person name="Sullivan W."/>
            <person name="Andreopoulos W.B."/>
            <person name="Clum A."/>
            <person name="Lindquist E."/>
            <person name="Daum C."/>
            <person name="Ramamoorthy G.K."/>
            <person name="Gryganskyi A."/>
            <person name="Culley D."/>
            <person name="Magnuson J.K."/>
            <person name="James T.Y."/>
            <person name="O'Malley M.A."/>
            <person name="Stajich J.E."/>
            <person name="Spatafora J.W."/>
            <person name="Visel A."/>
            <person name="Grigoriev I.V."/>
        </authorList>
    </citation>
    <scope>NUCLEOTIDE SEQUENCE [LARGE SCALE GENOMIC DNA]</scope>
    <source>
        <strain evidence="2 3">NRRL 3116</strain>
    </source>
</reference>
<feature type="transmembrane region" description="Helical" evidence="1">
    <location>
        <begin position="72"/>
        <end position="96"/>
    </location>
</feature>
<feature type="transmembrane region" description="Helical" evidence="1">
    <location>
        <begin position="124"/>
        <end position="148"/>
    </location>
</feature>
<comment type="caution">
    <text evidence="2">The sequence shown here is derived from an EMBL/GenBank/DDBJ whole genome shotgun (WGS) entry which is preliminary data.</text>
</comment>
<sequence length="160" mass="18378">MATMAKNIRGKMAAHIKSTSSFPSFLLSQQIRDSFFSLLLFSSSLLLFLLIASPVLHLQIIHFFFNSSLVPFLYYIAPSIYLSLTFFTYTTSYLFVTPTWTSIHIIPSPVHSDLPLHSSWADSFFYILLFFFFIPFKVCILILIVLSLPSVQTIGFYQHK</sequence>
<keyword evidence="1" id="KW-1133">Transmembrane helix</keyword>
<dbReference type="EMBL" id="MCFF01000003">
    <property type="protein sequence ID" value="ORZ27602.1"/>
    <property type="molecule type" value="Genomic_DNA"/>
</dbReference>